<sequence length="344" mass="39974">MEGNVPNPQEGVANNNGQPQRRVLASYTFPNPRHYGSSILTPNVNANNFELKPQLITLVQNNCSYGGGPLEDLNQHLSTFLRICDTVKTNGVHPNIYKLLLFPFFLRDKIAQWLEAFPRESINNWEDLVNKFLAKFYPPQRIIRLKTEVQTFTQIDGESLYDAWERYKALFKKCPPKIFSEWDRLQNFYEELTLRAQKALDYSAGGSVQLMKIAEEAQNLIDTVTNNQYFYGHQRHRQPAQRKGVLELEGVDTILAQNKVMHQQIQQQMEMMAKRIDGLQVIAVNTSQPSPIWGQNEENYEESQQEQVQYVHNQGSGQNKFHGDTYNSSWRNHPNLRWEDNQNQ</sequence>
<proteinExistence type="predicted"/>
<reference evidence="3" key="1">
    <citation type="journal article" date="2016" name="Nat. Genet.">
        <title>The genome sequences of Arachis duranensis and Arachis ipaensis, the diploid ancestors of cultivated peanut.</title>
        <authorList>
            <person name="Bertioli D.J."/>
            <person name="Cannon S.B."/>
            <person name="Froenicke L."/>
            <person name="Huang G."/>
            <person name="Farmer A.D."/>
            <person name="Cannon E.K."/>
            <person name="Liu X."/>
            <person name="Gao D."/>
            <person name="Clevenger J."/>
            <person name="Dash S."/>
            <person name="Ren L."/>
            <person name="Moretzsohn M.C."/>
            <person name="Shirasawa K."/>
            <person name="Huang W."/>
            <person name="Vidigal B."/>
            <person name="Abernathy B."/>
            <person name="Chu Y."/>
            <person name="Niederhuth C.E."/>
            <person name="Umale P."/>
            <person name="Araujo A.C."/>
            <person name="Kozik A."/>
            <person name="Kim K.D."/>
            <person name="Burow M.D."/>
            <person name="Varshney R.K."/>
            <person name="Wang X."/>
            <person name="Zhang X."/>
            <person name="Barkley N."/>
            <person name="Guimaraes P.M."/>
            <person name="Isobe S."/>
            <person name="Guo B."/>
            <person name="Liao B."/>
            <person name="Stalker H.T."/>
            <person name="Schmitz R.J."/>
            <person name="Scheffler B.E."/>
            <person name="Leal-Bertioli S.C."/>
            <person name="Xun X."/>
            <person name="Jackson S.A."/>
            <person name="Michelmore R."/>
            <person name="Ozias-Akins P."/>
        </authorList>
    </citation>
    <scope>NUCLEOTIDE SEQUENCE [LARGE SCALE GENOMIC DNA]</scope>
    <source>
        <strain evidence="3">cv. V14167</strain>
    </source>
</reference>
<dbReference type="AlphaFoldDB" id="A0A6P4BHF3"/>
<gene>
    <name evidence="4" type="primary">LOC107465435</name>
</gene>
<name>A0A6P4BHF3_ARADU</name>
<feature type="compositionally biased region" description="Polar residues" evidence="1">
    <location>
        <begin position="313"/>
        <end position="332"/>
    </location>
</feature>
<dbReference type="Pfam" id="PF03732">
    <property type="entry name" value="Retrotrans_gag"/>
    <property type="match status" value="1"/>
</dbReference>
<protein>
    <submittedName>
        <fullName evidence="4">Uncharacterized protein LOC107465435</fullName>
    </submittedName>
</protein>
<organism evidence="3 4">
    <name type="scientific">Arachis duranensis</name>
    <name type="common">Wild peanut</name>
    <dbReference type="NCBI Taxonomy" id="130453"/>
    <lineage>
        <taxon>Eukaryota</taxon>
        <taxon>Viridiplantae</taxon>
        <taxon>Streptophyta</taxon>
        <taxon>Embryophyta</taxon>
        <taxon>Tracheophyta</taxon>
        <taxon>Spermatophyta</taxon>
        <taxon>Magnoliopsida</taxon>
        <taxon>eudicotyledons</taxon>
        <taxon>Gunneridae</taxon>
        <taxon>Pentapetalae</taxon>
        <taxon>rosids</taxon>
        <taxon>fabids</taxon>
        <taxon>Fabales</taxon>
        <taxon>Fabaceae</taxon>
        <taxon>Papilionoideae</taxon>
        <taxon>50 kb inversion clade</taxon>
        <taxon>dalbergioids sensu lato</taxon>
        <taxon>Dalbergieae</taxon>
        <taxon>Pterocarpus clade</taxon>
        <taxon>Arachis</taxon>
    </lineage>
</organism>
<dbReference type="PANTHER" id="PTHR33223">
    <property type="entry name" value="CCHC-TYPE DOMAIN-CONTAINING PROTEIN"/>
    <property type="match status" value="1"/>
</dbReference>
<dbReference type="OrthoDB" id="1923650at2759"/>
<dbReference type="GeneID" id="107465435"/>
<evidence type="ECO:0000313" key="4">
    <source>
        <dbReference type="RefSeq" id="XP_015939897.1"/>
    </source>
</evidence>
<dbReference type="RefSeq" id="XP_015939897.1">
    <property type="nucleotide sequence ID" value="XM_016084411.1"/>
</dbReference>
<reference evidence="4" key="2">
    <citation type="submission" date="2025-08" db="UniProtKB">
        <authorList>
            <consortium name="RefSeq"/>
        </authorList>
    </citation>
    <scope>IDENTIFICATION</scope>
    <source>
        <tissue evidence="4">Whole plant</tissue>
    </source>
</reference>
<accession>A0A6P4BHF3</accession>
<feature type="region of interest" description="Disordered" evidence="1">
    <location>
        <begin position="313"/>
        <end position="344"/>
    </location>
</feature>
<dbReference type="InterPro" id="IPR005162">
    <property type="entry name" value="Retrotrans_gag_dom"/>
</dbReference>
<dbReference type="KEGG" id="adu:107465435"/>
<keyword evidence="3" id="KW-1185">Reference proteome</keyword>
<dbReference type="PANTHER" id="PTHR33223:SF11">
    <property type="entry name" value="ELEMENT PROTEIN, PUTATIVE-RELATED"/>
    <property type="match status" value="1"/>
</dbReference>
<evidence type="ECO:0000259" key="2">
    <source>
        <dbReference type="Pfam" id="PF03732"/>
    </source>
</evidence>
<evidence type="ECO:0000313" key="3">
    <source>
        <dbReference type="Proteomes" id="UP000515211"/>
    </source>
</evidence>
<feature type="domain" description="Retrotransposon gag" evidence="2">
    <location>
        <begin position="101"/>
        <end position="190"/>
    </location>
</feature>
<evidence type="ECO:0000256" key="1">
    <source>
        <dbReference type="SAM" id="MobiDB-lite"/>
    </source>
</evidence>
<dbReference type="Proteomes" id="UP000515211">
    <property type="component" value="Chromosome 9"/>
</dbReference>